<dbReference type="GO" id="GO:0004519">
    <property type="term" value="F:endonuclease activity"/>
    <property type="evidence" value="ECO:0007669"/>
    <property type="project" value="UniProtKB-KW"/>
</dbReference>
<dbReference type="Pfam" id="PF14338">
    <property type="entry name" value="Mrr_N"/>
    <property type="match status" value="1"/>
</dbReference>
<name>A0ABU5KQM2_9BACL</name>
<dbReference type="EC" id="3.1.21.-" evidence="5"/>
<organism evidence="5 6">
    <name type="scientific">Jeotgalibacillus haloalkalitolerans</name>
    <dbReference type="NCBI Taxonomy" id="3104292"/>
    <lineage>
        <taxon>Bacteria</taxon>
        <taxon>Bacillati</taxon>
        <taxon>Bacillota</taxon>
        <taxon>Bacilli</taxon>
        <taxon>Bacillales</taxon>
        <taxon>Caryophanaceae</taxon>
        <taxon>Jeotgalibacillus</taxon>
    </lineage>
</organism>
<reference evidence="5 6" key="1">
    <citation type="submission" date="2023-12" db="EMBL/GenBank/DDBJ databases">
        <title>Jeotgalibacillus haloalkaliphilus sp. nov., a novel salt-tolerant bacteria, isolated from the estuary of the Fenhe River into the Yellow River.</title>
        <authorList>
            <person name="Li Y."/>
        </authorList>
    </citation>
    <scope>NUCLEOTIDE SEQUENCE [LARGE SCALE GENOMIC DNA]</scope>
    <source>
        <strain evidence="5 6">HH7-29</strain>
    </source>
</reference>
<dbReference type="InterPro" id="IPR052906">
    <property type="entry name" value="Type_IV_Methyl-Rstrct_Enzyme"/>
</dbReference>
<dbReference type="PANTHER" id="PTHR30015:SF7">
    <property type="entry name" value="TYPE IV METHYL-DIRECTED RESTRICTION ENZYME ECOKMRR"/>
    <property type="match status" value="1"/>
</dbReference>
<dbReference type="PANTHER" id="PTHR30015">
    <property type="entry name" value="MRR RESTRICTION SYSTEM PROTEIN"/>
    <property type="match status" value="1"/>
</dbReference>
<dbReference type="RefSeq" id="WP_322422515.1">
    <property type="nucleotide sequence ID" value="NZ_JAXQNN010000007.1"/>
</dbReference>
<evidence type="ECO:0000259" key="3">
    <source>
        <dbReference type="Pfam" id="PF13411"/>
    </source>
</evidence>
<feature type="domain" description="Restriction system protein Mrr-like N-terminal" evidence="4">
    <location>
        <begin position="113"/>
        <end position="196"/>
    </location>
</feature>
<gene>
    <name evidence="5" type="ORF">UFB30_15080</name>
</gene>
<evidence type="ECO:0000313" key="5">
    <source>
        <dbReference type="EMBL" id="MDZ5713555.1"/>
    </source>
</evidence>
<dbReference type="SUPFAM" id="SSF46955">
    <property type="entry name" value="Putative DNA-binding domain"/>
    <property type="match status" value="1"/>
</dbReference>
<feature type="domain" description="HTH merR-type" evidence="3">
    <location>
        <begin position="11"/>
        <end position="73"/>
    </location>
</feature>
<dbReference type="InterPro" id="IPR025745">
    <property type="entry name" value="Mrr-like_N_dom"/>
</dbReference>
<dbReference type="InterPro" id="IPR011856">
    <property type="entry name" value="tRNA_endonuc-like_dom_sf"/>
</dbReference>
<dbReference type="InterPro" id="IPR007560">
    <property type="entry name" value="Restrct_endonuc_IV_Mrr"/>
</dbReference>
<protein>
    <submittedName>
        <fullName evidence="5">Restriction endonuclease</fullName>
        <ecNumber evidence="5">3.1.21.-</ecNumber>
    </submittedName>
</protein>
<feature type="coiled-coil region" evidence="1">
    <location>
        <begin position="192"/>
        <end position="240"/>
    </location>
</feature>
<dbReference type="GO" id="GO:0016787">
    <property type="term" value="F:hydrolase activity"/>
    <property type="evidence" value="ECO:0007669"/>
    <property type="project" value="UniProtKB-KW"/>
</dbReference>
<dbReference type="SUPFAM" id="SSF52980">
    <property type="entry name" value="Restriction endonuclease-like"/>
    <property type="match status" value="1"/>
</dbReference>
<evidence type="ECO:0000313" key="6">
    <source>
        <dbReference type="Proteomes" id="UP001292084"/>
    </source>
</evidence>
<evidence type="ECO:0000259" key="4">
    <source>
        <dbReference type="Pfam" id="PF14338"/>
    </source>
</evidence>
<keyword evidence="1" id="KW-0175">Coiled coil</keyword>
<evidence type="ECO:0000256" key="1">
    <source>
        <dbReference type="SAM" id="Coils"/>
    </source>
</evidence>
<dbReference type="InterPro" id="IPR011335">
    <property type="entry name" value="Restrct_endonuc-II-like"/>
</dbReference>
<keyword evidence="5" id="KW-0255">Endonuclease</keyword>
<dbReference type="InterPro" id="IPR009061">
    <property type="entry name" value="DNA-bd_dom_put_sf"/>
</dbReference>
<evidence type="ECO:0000259" key="2">
    <source>
        <dbReference type="Pfam" id="PF04471"/>
    </source>
</evidence>
<keyword evidence="5" id="KW-0540">Nuclease</keyword>
<sequence>MNNELITQTKMSELVGRSESNGRRWVKEFKEYIPTIEESNKTFYTAESLRIMKFLKKMQEASLTIKEIKQIINKEGIPNNKQEEQRIIGKYKVEKVHKDYDETIKETIPTAGEMMVPYLKIIKDGEAYTASEITEKLIEYFKLTEEQRLMKYENGSDSMFLSRVRSVRYSLKRESYIDEINKLTYIITNDGLDLLNESKSGIKEEIEELEKVVDPLTTVKENLEELNNELADNLLKQLRSIHWMKFEDIVVELLTVMGYGDGQVTQRSNDEGLDGLIKEDKLGLDSIYVQAKRYGVNNSVGRELVQSFSGALDGKGAKKGVFITTSSFTSGAKTYVEKANQKKIILIDGIELSKLMIAHNVGVDVNHTFVVKTLDYDYFKDE</sequence>
<dbReference type="Pfam" id="PF04471">
    <property type="entry name" value="Mrr_cat"/>
    <property type="match status" value="1"/>
</dbReference>
<accession>A0ABU5KQM2</accession>
<dbReference type="Gene3D" id="1.10.1660.10">
    <property type="match status" value="1"/>
</dbReference>
<dbReference type="Gene3D" id="3.40.1350.10">
    <property type="match status" value="1"/>
</dbReference>
<dbReference type="InterPro" id="IPR000551">
    <property type="entry name" value="MerR-type_HTH_dom"/>
</dbReference>
<keyword evidence="5" id="KW-0378">Hydrolase</keyword>
<feature type="domain" description="Restriction endonuclease type IV Mrr" evidence="2">
    <location>
        <begin position="238"/>
        <end position="356"/>
    </location>
</feature>
<keyword evidence="6" id="KW-1185">Reference proteome</keyword>
<dbReference type="EMBL" id="JAXQNN010000007">
    <property type="protein sequence ID" value="MDZ5713555.1"/>
    <property type="molecule type" value="Genomic_DNA"/>
</dbReference>
<dbReference type="Pfam" id="PF13411">
    <property type="entry name" value="MerR_1"/>
    <property type="match status" value="1"/>
</dbReference>
<comment type="caution">
    <text evidence="5">The sequence shown here is derived from an EMBL/GenBank/DDBJ whole genome shotgun (WGS) entry which is preliminary data.</text>
</comment>
<proteinExistence type="predicted"/>
<dbReference type="Proteomes" id="UP001292084">
    <property type="component" value="Unassembled WGS sequence"/>
</dbReference>